<accession>A0ABS3X5W0</accession>
<evidence type="ECO:0000313" key="2">
    <source>
        <dbReference type="EMBL" id="MBO8190750.1"/>
    </source>
</evidence>
<organism evidence="2 3">
    <name type="scientific">Streptomyces oryzae</name>
    <dbReference type="NCBI Taxonomy" id="1434886"/>
    <lineage>
        <taxon>Bacteria</taxon>
        <taxon>Bacillati</taxon>
        <taxon>Actinomycetota</taxon>
        <taxon>Actinomycetes</taxon>
        <taxon>Kitasatosporales</taxon>
        <taxon>Streptomycetaceae</taxon>
        <taxon>Streptomyces</taxon>
    </lineage>
</organism>
<dbReference type="PANTHER" id="PTHR11236">
    <property type="entry name" value="AMINOBENZOATE/ANTHRANILATE SYNTHASE"/>
    <property type="match status" value="1"/>
</dbReference>
<dbReference type="InterPro" id="IPR019999">
    <property type="entry name" value="Anth_synth_I-like"/>
</dbReference>
<gene>
    <name evidence="2" type="ORF">ITI46_03415</name>
</gene>
<protein>
    <submittedName>
        <fullName evidence="2">Chorismate-binding protein</fullName>
    </submittedName>
</protein>
<dbReference type="PANTHER" id="PTHR11236:SF50">
    <property type="entry name" value="AMINODEOXYCHORISMATE SYNTHASE COMPONENT 1"/>
    <property type="match status" value="1"/>
</dbReference>
<name>A0ABS3X5W0_9ACTN</name>
<dbReference type="EMBL" id="JADKMA010000009">
    <property type="protein sequence ID" value="MBO8190750.1"/>
    <property type="molecule type" value="Genomic_DNA"/>
</dbReference>
<dbReference type="PRINTS" id="PR00095">
    <property type="entry name" value="ANTSNTHASEI"/>
</dbReference>
<evidence type="ECO:0000313" key="3">
    <source>
        <dbReference type="Proteomes" id="UP001519064"/>
    </source>
</evidence>
<dbReference type="Proteomes" id="UP001519064">
    <property type="component" value="Unassembled WGS sequence"/>
</dbReference>
<dbReference type="InterPro" id="IPR015890">
    <property type="entry name" value="Chorismate_C"/>
</dbReference>
<evidence type="ECO:0000259" key="1">
    <source>
        <dbReference type="Pfam" id="PF00425"/>
    </source>
</evidence>
<dbReference type="Gene3D" id="3.60.120.10">
    <property type="entry name" value="Anthranilate synthase"/>
    <property type="match status" value="1"/>
</dbReference>
<dbReference type="InterPro" id="IPR005801">
    <property type="entry name" value="ADC_synthase"/>
</dbReference>
<dbReference type="SUPFAM" id="SSF56322">
    <property type="entry name" value="ADC synthase"/>
    <property type="match status" value="1"/>
</dbReference>
<keyword evidence="3" id="KW-1185">Reference proteome</keyword>
<sequence length="367" mass="38768">MSDPTPLARLGGCLATDLRDVTSDPEALDSSGWWAVVADYEGGLCCARFGDVRPAPLPAPVPGRWRGPAADSWTSSLDRAAYTEGVRRIRAAIGTGDVYQVNLCRVLSAPLPDPSPGAADIDQLTARLALGTPAAYAGTVRLPAHGVEIATASPELYLRRAGRTVESGPIKGTGRSEADLGEKERAENVMITDLVRNDLGRVCVPGSITVPQLCAAEPYRGLVHLVSTVRGELPGTGHAPGSGLGPGTGAWARLLEGTFPPGSITGAPKSSALRLIDELETAPRGPYTGGIGWVDADQGVGELAVGIRTFWIERDHPRPQLRFGTGAGIIWDSDPEREWHETELKASRLLAVASGEYDDHETPAHTR</sequence>
<dbReference type="Pfam" id="PF00425">
    <property type="entry name" value="Chorismate_bind"/>
    <property type="match status" value="1"/>
</dbReference>
<proteinExistence type="predicted"/>
<comment type="caution">
    <text evidence="2">The sequence shown here is derived from an EMBL/GenBank/DDBJ whole genome shotgun (WGS) entry which is preliminary data.</text>
</comment>
<dbReference type="RefSeq" id="WP_209237852.1">
    <property type="nucleotide sequence ID" value="NZ_JADKMA010000009.1"/>
</dbReference>
<feature type="domain" description="Chorismate-utilising enzyme C-terminal" evidence="1">
    <location>
        <begin position="79"/>
        <end position="345"/>
    </location>
</feature>
<reference evidence="2 3" key="1">
    <citation type="submission" date="2020-11" db="EMBL/GenBank/DDBJ databases">
        <title>Streptomyces spirodelae sp. nov., isolated from duckweed.</title>
        <authorList>
            <person name="Saimee Y."/>
            <person name="Duangmal K."/>
        </authorList>
    </citation>
    <scope>NUCLEOTIDE SEQUENCE [LARGE SCALE GENOMIC DNA]</scope>
    <source>
        <strain evidence="2 3">S16-07</strain>
    </source>
</reference>